<feature type="transmembrane region" description="Helical" evidence="2">
    <location>
        <begin position="356"/>
        <end position="382"/>
    </location>
</feature>
<dbReference type="InterPro" id="IPR039490">
    <property type="entry name" value="TMEM207"/>
</dbReference>
<keyword evidence="2" id="KW-1133">Transmembrane helix</keyword>
<dbReference type="AlphaFoldDB" id="A0A2I0UNP2"/>
<dbReference type="EMBL" id="KZ505673">
    <property type="protein sequence ID" value="PKU47657.1"/>
    <property type="molecule type" value="Genomic_DNA"/>
</dbReference>
<reference evidence="4" key="1">
    <citation type="submission" date="2017-11" db="EMBL/GenBank/DDBJ databases">
        <authorList>
            <person name="Lima N.C."/>
            <person name="Parody-Merino A.M."/>
            <person name="Battley P.F."/>
            <person name="Fidler A.E."/>
            <person name="Prosdocimi F."/>
        </authorList>
    </citation>
    <scope>NUCLEOTIDE SEQUENCE [LARGE SCALE GENOMIC DNA]</scope>
</reference>
<evidence type="ECO:0000256" key="1">
    <source>
        <dbReference type="SAM" id="MobiDB-lite"/>
    </source>
</evidence>
<reference evidence="4" key="2">
    <citation type="submission" date="2017-12" db="EMBL/GenBank/DDBJ databases">
        <title>Genome sequence of the Bar-tailed Godwit (Limosa lapponica baueri).</title>
        <authorList>
            <person name="Lima N.C.B."/>
            <person name="Parody-Merino A.M."/>
            <person name="Battley P.F."/>
            <person name="Fidler A.E."/>
            <person name="Prosdocimi F."/>
        </authorList>
    </citation>
    <scope>NUCLEOTIDE SEQUENCE [LARGE SCALE GENOMIC DNA]</scope>
</reference>
<dbReference type="PANTHER" id="PTHR36467:SF1">
    <property type="entry name" value="TRANSMEMBRANE PROTEIN 207"/>
    <property type="match status" value="1"/>
</dbReference>
<sequence length="455" mass="50366">MATSEMLTLEVFAGDAVTAQIPLCDPMAVLLTCALNQFVTGRWVNGRALNKQQGPNIANRDWSAEHISDVLAPTTARGNKFLPREYFRFALLVAVILKVSSVSSSLTKTEKTIPCWPPSNQHIYSHGFAQSRAMPQTFPLKPKTLVMEADTSRYGIAFLSLHAVLQLFRQPAALSELGVMPEFTFLQGRQLPNKSVVGVVPDLLNQVFNLKSLALFYVKPSKSQPPVEVVSVATLKVTLWMILELPVFLPLKGTGTLSKEIMDNHKLLYVAVVPVAAWEMHLSPSNDISGYLSVSMQTQIHSLAHVMRRPGALCFSSWITGTGVLCLNFFQLADSGSDCELGERCVRGSDENYSSWYVWFLMLFFLALLLSCGICCCLQCWLKRRSCLSHQRTLAVFALSSSDAFCESEAPQCLFSRSPNPCMTAEMSSSPAPQFSLGENELPPSYEDIMKENKL</sequence>
<name>A0A2I0UNP2_LIMLA</name>
<proteinExistence type="predicted"/>
<organism evidence="3 4">
    <name type="scientific">Limosa lapponica baueri</name>
    <dbReference type="NCBI Taxonomy" id="1758121"/>
    <lineage>
        <taxon>Eukaryota</taxon>
        <taxon>Metazoa</taxon>
        <taxon>Chordata</taxon>
        <taxon>Craniata</taxon>
        <taxon>Vertebrata</taxon>
        <taxon>Euteleostomi</taxon>
        <taxon>Archelosauria</taxon>
        <taxon>Archosauria</taxon>
        <taxon>Dinosauria</taxon>
        <taxon>Saurischia</taxon>
        <taxon>Theropoda</taxon>
        <taxon>Coelurosauria</taxon>
        <taxon>Aves</taxon>
        <taxon>Neognathae</taxon>
        <taxon>Neoaves</taxon>
        <taxon>Charadriiformes</taxon>
        <taxon>Scolopacidae</taxon>
        <taxon>Limosa</taxon>
    </lineage>
</organism>
<evidence type="ECO:0000256" key="2">
    <source>
        <dbReference type="SAM" id="Phobius"/>
    </source>
</evidence>
<keyword evidence="4" id="KW-1185">Reference proteome</keyword>
<gene>
    <name evidence="3" type="ORF">llap_2049</name>
</gene>
<dbReference type="OrthoDB" id="9907850at2759"/>
<dbReference type="PANTHER" id="PTHR36467">
    <property type="entry name" value="TRANSMEMBRANE PROTEIN 207"/>
    <property type="match status" value="1"/>
</dbReference>
<keyword evidence="2" id="KW-0472">Membrane</keyword>
<evidence type="ECO:0008006" key="5">
    <source>
        <dbReference type="Google" id="ProtNLM"/>
    </source>
</evidence>
<protein>
    <recommendedName>
        <fullName evidence="5">Transmembrane protein 207</fullName>
    </recommendedName>
</protein>
<feature type="region of interest" description="Disordered" evidence="1">
    <location>
        <begin position="428"/>
        <end position="455"/>
    </location>
</feature>
<keyword evidence="2" id="KW-0812">Transmembrane</keyword>
<dbReference type="Proteomes" id="UP000233556">
    <property type="component" value="Unassembled WGS sequence"/>
</dbReference>
<accession>A0A2I0UNP2</accession>
<evidence type="ECO:0000313" key="4">
    <source>
        <dbReference type="Proteomes" id="UP000233556"/>
    </source>
</evidence>
<evidence type="ECO:0000313" key="3">
    <source>
        <dbReference type="EMBL" id="PKU47657.1"/>
    </source>
</evidence>